<dbReference type="SUPFAM" id="SSF47226">
    <property type="entry name" value="Histidine-containing phosphotransfer domain, HPT domain"/>
    <property type="match status" value="1"/>
</dbReference>
<dbReference type="Pfam" id="PF01627">
    <property type="entry name" value="Hpt"/>
    <property type="match status" value="1"/>
</dbReference>
<accession>A0AAE4B1L7</accession>
<dbReference type="EMBL" id="JAUSUZ010000001">
    <property type="protein sequence ID" value="MDQ0370742.1"/>
    <property type="molecule type" value="Genomic_DNA"/>
</dbReference>
<proteinExistence type="predicted"/>
<keyword evidence="1" id="KW-0597">Phosphoprotein</keyword>
<dbReference type="GO" id="GO:0000160">
    <property type="term" value="P:phosphorelay signal transduction system"/>
    <property type="evidence" value="ECO:0007669"/>
    <property type="project" value="InterPro"/>
</dbReference>
<dbReference type="CDD" id="cd00088">
    <property type="entry name" value="HPT"/>
    <property type="match status" value="1"/>
</dbReference>
<dbReference type="AlphaFoldDB" id="A0AAE4B1L7"/>
<dbReference type="SMART" id="SM00073">
    <property type="entry name" value="HPT"/>
    <property type="match status" value="1"/>
</dbReference>
<dbReference type="Proteomes" id="UP001240236">
    <property type="component" value="Unassembled WGS sequence"/>
</dbReference>
<dbReference type="RefSeq" id="WP_307246948.1">
    <property type="nucleotide sequence ID" value="NZ_JAUSUZ010000001.1"/>
</dbReference>
<feature type="modified residue" description="Phosphohistidine" evidence="1">
    <location>
        <position position="64"/>
    </location>
</feature>
<evidence type="ECO:0000256" key="1">
    <source>
        <dbReference type="PROSITE-ProRule" id="PRU00110"/>
    </source>
</evidence>
<evidence type="ECO:0000313" key="4">
    <source>
        <dbReference type="Proteomes" id="UP001240236"/>
    </source>
</evidence>
<dbReference type="Gene3D" id="1.20.120.160">
    <property type="entry name" value="HPT domain"/>
    <property type="match status" value="1"/>
</dbReference>
<keyword evidence="4" id="KW-1185">Reference proteome</keyword>
<evidence type="ECO:0000313" key="3">
    <source>
        <dbReference type="EMBL" id="MDQ0370742.1"/>
    </source>
</evidence>
<name>A0AAE4B1L7_9ACTN</name>
<sequence>MTDARAAALHERLLDIAGPDPSAAERALMVRLIENFLRKVPAMLDHLERTLAGDDPAEARTAAHALRGSASNIGADGLALLAGAVEDEIRAGRPPSPAAVTALRTETDAVCPLLTAAAGRLSG</sequence>
<organism evidence="3 4">
    <name type="scientific">Catenuloplanes indicus</name>
    <dbReference type="NCBI Taxonomy" id="137267"/>
    <lineage>
        <taxon>Bacteria</taxon>
        <taxon>Bacillati</taxon>
        <taxon>Actinomycetota</taxon>
        <taxon>Actinomycetes</taxon>
        <taxon>Micromonosporales</taxon>
        <taxon>Micromonosporaceae</taxon>
        <taxon>Catenuloplanes</taxon>
    </lineage>
</organism>
<dbReference type="PROSITE" id="PS50894">
    <property type="entry name" value="HPT"/>
    <property type="match status" value="1"/>
</dbReference>
<feature type="domain" description="HPt" evidence="2">
    <location>
        <begin position="25"/>
        <end position="117"/>
    </location>
</feature>
<protein>
    <submittedName>
        <fullName evidence="3">HPt (Histidine-containing phosphotransfer) domain-containing protein</fullName>
    </submittedName>
</protein>
<dbReference type="InterPro" id="IPR036641">
    <property type="entry name" value="HPT_dom_sf"/>
</dbReference>
<evidence type="ECO:0000259" key="2">
    <source>
        <dbReference type="PROSITE" id="PS50894"/>
    </source>
</evidence>
<reference evidence="3 4" key="1">
    <citation type="submission" date="2023-07" db="EMBL/GenBank/DDBJ databases">
        <title>Sequencing the genomes of 1000 actinobacteria strains.</title>
        <authorList>
            <person name="Klenk H.-P."/>
        </authorList>
    </citation>
    <scope>NUCLEOTIDE SEQUENCE [LARGE SCALE GENOMIC DNA]</scope>
    <source>
        <strain evidence="3 4">DSM 44709</strain>
    </source>
</reference>
<comment type="caution">
    <text evidence="3">The sequence shown here is derived from an EMBL/GenBank/DDBJ whole genome shotgun (WGS) entry which is preliminary data.</text>
</comment>
<gene>
    <name evidence="3" type="ORF">J2S42_007411</name>
</gene>
<dbReference type="InterPro" id="IPR008207">
    <property type="entry name" value="Sig_transdc_His_kin_Hpt_dom"/>
</dbReference>